<name>A0A1Z4KXM8_ANAVA</name>
<organism evidence="1 2">
    <name type="scientific">Trichormus variabilis NIES-23</name>
    <dbReference type="NCBI Taxonomy" id="1973479"/>
    <lineage>
        <taxon>Bacteria</taxon>
        <taxon>Bacillati</taxon>
        <taxon>Cyanobacteriota</taxon>
        <taxon>Cyanophyceae</taxon>
        <taxon>Nostocales</taxon>
        <taxon>Nostocaceae</taxon>
        <taxon>Trichormus</taxon>
    </lineage>
</organism>
<dbReference type="AlphaFoldDB" id="A0A1Z4KXM8"/>
<accession>A0A1Z4KXM8</accession>
<dbReference type="Gene3D" id="1.10.1220.10">
    <property type="entry name" value="Met repressor-like"/>
    <property type="match status" value="1"/>
</dbReference>
<evidence type="ECO:0000313" key="2">
    <source>
        <dbReference type="Proteomes" id="UP000217507"/>
    </source>
</evidence>
<evidence type="ECO:0008006" key="3">
    <source>
        <dbReference type="Google" id="ProtNLM"/>
    </source>
</evidence>
<proteinExistence type="predicted"/>
<dbReference type="EMBL" id="AP018220">
    <property type="protein sequence ID" value="BAY73563.1"/>
    <property type="molecule type" value="Genomic_DNA"/>
</dbReference>
<dbReference type="Proteomes" id="UP000217507">
    <property type="component" value="Plasmid Plasmid4 dna"/>
</dbReference>
<gene>
    <name evidence="1" type="ORF">NIES23_64150</name>
</gene>
<reference evidence="1 2" key="1">
    <citation type="submission" date="2017-06" db="EMBL/GenBank/DDBJ databases">
        <title>Genome sequencing of cyanobaciteial culture collection at National Institute for Environmental Studies (NIES).</title>
        <authorList>
            <person name="Hirose Y."/>
            <person name="Shimura Y."/>
            <person name="Fujisawa T."/>
            <person name="Nakamura Y."/>
            <person name="Kawachi M."/>
        </authorList>
    </citation>
    <scope>NUCLEOTIDE SEQUENCE [LARGE SCALE GENOMIC DNA]</scope>
    <source>
        <strain evidence="1 2">NIES-23</strain>
        <plasmid evidence="2">Plasmid Plasmid4 dna</plasmid>
    </source>
</reference>
<keyword evidence="1" id="KW-0614">Plasmid</keyword>
<dbReference type="InterPro" id="IPR013321">
    <property type="entry name" value="Arc_rbn_hlx_hlx"/>
</dbReference>
<dbReference type="InterPro" id="IPR010985">
    <property type="entry name" value="Ribbon_hlx_hlx"/>
</dbReference>
<protein>
    <recommendedName>
        <fullName evidence="3">Protein CopB</fullName>
    </recommendedName>
</protein>
<dbReference type="GO" id="GO:0006355">
    <property type="term" value="P:regulation of DNA-templated transcription"/>
    <property type="evidence" value="ECO:0007669"/>
    <property type="project" value="InterPro"/>
</dbReference>
<dbReference type="SUPFAM" id="SSF47598">
    <property type="entry name" value="Ribbon-helix-helix"/>
    <property type="match status" value="1"/>
</dbReference>
<sequence length="61" mass="6749">MNKTDAIDSASYTSSSQKSTLKQITLDLTSDEAQNLKNYCEQTGKEVTNVIEELIQNLPVV</sequence>
<geneLocation type="plasmid" evidence="1">
    <name>plasmid4</name>
</geneLocation>
<evidence type="ECO:0000313" key="1">
    <source>
        <dbReference type="EMBL" id="BAY73563.1"/>
    </source>
</evidence>